<protein>
    <submittedName>
        <fullName evidence="1">Uncharacterized protein</fullName>
    </submittedName>
</protein>
<name>A0A4Q2IS86_9SPHN</name>
<sequence length="185" mass="19017">MTAVLWLAGAILFAEVSRNRAACAGAVLLACLSGTTLPDLDLSLGLVHRSILTHGPLLPALLLLGPPRWRAVAAGLALGIGLHVAADTFPNAMTGYATVKLPFAGSIGATASYLWLAANALALTIAGGMLLARTFPPKWFAGLLAGSAAIGIAYLFVTDGGWPALGVYAAFGWLAVRQRKQARIG</sequence>
<evidence type="ECO:0000313" key="2">
    <source>
        <dbReference type="Proteomes" id="UP000292347"/>
    </source>
</evidence>
<reference evidence="1 2" key="1">
    <citation type="submission" date="2019-01" db="EMBL/GenBank/DDBJ databases">
        <title>Sphingomonas mucosissima sp. nov. and Sphingomonas desiccabilis sp. nov., from biological soil crusts in the Colorado Plateau, USA.</title>
        <authorList>
            <person name="Zhu D."/>
        </authorList>
    </citation>
    <scope>NUCLEOTIDE SEQUENCE [LARGE SCALE GENOMIC DNA]</scope>
    <source>
        <strain evidence="1 2">CP1D</strain>
    </source>
</reference>
<keyword evidence="2" id="KW-1185">Reference proteome</keyword>
<dbReference type="EMBL" id="SDPT01000002">
    <property type="protein sequence ID" value="RXZ31270.1"/>
    <property type="molecule type" value="Genomic_DNA"/>
</dbReference>
<proteinExistence type="predicted"/>
<dbReference type="Proteomes" id="UP000292347">
    <property type="component" value="Unassembled WGS sequence"/>
</dbReference>
<organism evidence="1 2">
    <name type="scientific">Sphingomonas desiccabilis</name>
    <dbReference type="NCBI Taxonomy" id="429134"/>
    <lineage>
        <taxon>Bacteria</taxon>
        <taxon>Pseudomonadati</taxon>
        <taxon>Pseudomonadota</taxon>
        <taxon>Alphaproteobacteria</taxon>
        <taxon>Sphingomonadales</taxon>
        <taxon>Sphingomonadaceae</taxon>
        <taxon>Sphingomonas</taxon>
    </lineage>
</organism>
<evidence type="ECO:0000313" key="1">
    <source>
        <dbReference type="EMBL" id="RXZ31270.1"/>
    </source>
</evidence>
<comment type="caution">
    <text evidence="1">The sequence shown here is derived from an EMBL/GenBank/DDBJ whole genome shotgun (WGS) entry which is preliminary data.</text>
</comment>
<dbReference type="OrthoDB" id="7585596at2"/>
<accession>A0A4Q2IS86</accession>
<gene>
    <name evidence="1" type="ORF">EO081_08360</name>
</gene>
<dbReference type="AlphaFoldDB" id="A0A4Q2IS86"/>
<dbReference type="RefSeq" id="WP_129341524.1">
    <property type="nucleotide sequence ID" value="NZ_JACIDD010000002.1"/>
</dbReference>